<dbReference type="GO" id="GO:0015774">
    <property type="term" value="P:polysaccharide transport"/>
    <property type="evidence" value="ECO:0007669"/>
    <property type="project" value="UniProtKB-KW"/>
</dbReference>
<keyword evidence="7" id="KW-0625">Polysaccharide transport</keyword>
<accession>A0A4R1KCB1</accession>
<gene>
    <name evidence="11" type="ORF">C8D98_0759</name>
</gene>
<reference evidence="11 12" key="1">
    <citation type="submission" date="2019-03" db="EMBL/GenBank/DDBJ databases">
        <title>Genomic Encyclopedia of Type Strains, Phase IV (KMG-IV): sequencing the most valuable type-strain genomes for metagenomic binning, comparative biology and taxonomic classification.</title>
        <authorList>
            <person name="Goeker M."/>
        </authorList>
    </citation>
    <scope>NUCLEOTIDE SEQUENCE [LARGE SCALE GENOMIC DNA]</scope>
    <source>
        <strain evidence="11 12">DSM 24984</strain>
    </source>
</reference>
<keyword evidence="3 9" id="KW-0813">Transport</keyword>
<dbReference type="InterPro" id="IPR047817">
    <property type="entry name" value="ABC2_TM_bact-type"/>
</dbReference>
<keyword evidence="12" id="KW-1185">Reference proteome</keyword>
<feature type="domain" description="ABC transmembrane type-2" evidence="10">
    <location>
        <begin position="32"/>
        <end position="254"/>
    </location>
</feature>
<dbReference type="Proteomes" id="UP000294614">
    <property type="component" value="Unassembled WGS sequence"/>
</dbReference>
<feature type="transmembrane region" description="Helical" evidence="9">
    <location>
        <begin position="68"/>
        <end position="92"/>
    </location>
</feature>
<evidence type="ECO:0000256" key="9">
    <source>
        <dbReference type="RuleBase" id="RU361157"/>
    </source>
</evidence>
<dbReference type="GO" id="GO:0015920">
    <property type="term" value="P:lipopolysaccharide transport"/>
    <property type="evidence" value="ECO:0007669"/>
    <property type="project" value="TreeGrafter"/>
</dbReference>
<feature type="transmembrane region" description="Helical" evidence="9">
    <location>
        <begin position="104"/>
        <end position="137"/>
    </location>
</feature>
<evidence type="ECO:0000256" key="1">
    <source>
        <dbReference type="ARBA" id="ARBA00004651"/>
    </source>
</evidence>
<dbReference type="GO" id="GO:0140359">
    <property type="term" value="F:ABC-type transporter activity"/>
    <property type="evidence" value="ECO:0007669"/>
    <property type="project" value="InterPro"/>
</dbReference>
<evidence type="ECO:0000259" key="10">
    <source>
        <dbReference type="PROSITE" id="PS51012"/>
    </source>
</evidence>
<evidence type="ECO:0000256" key="8">
    <source>
        <dbReference type="ARBA" id="ARBA00023136"/>
    </source>
</evidence>
<dbReference type="PANTHER" id="PTHR30413">
    <property type="entry name" value="INNER MEMBRANE TRANSPORT PERMEASE"/>
    <property type="match status" value="1"/>
</dbReference>
<comment type="similarity">
    <text evidence="2 9">Belongs to the ABC-2 integral membrane protein family.</text>
</comment>
<dbReference type="EMBL" id="SMGG01000003">
    <property type="protein sequence ID" value="TCK62238.1"/>
    <property type="molecule type" value="Genomic_DNA"/>
</dbReference>
<keyword evidence="8 9" id="KW-0472">Membrane</keyword>
<evidence type="ECO:0000256" key="7">
    <source>
        <dbReference type="ARBA" id="ARBA00023047"/>
    </source>
</evidence>
<comment type="caution">
    <text evidence="11">The sequence shown here is derived from an EMBL/GenBank/DDBJ whole genome shotgun (WGS) entry which is preliminary data.</text>
</comment>
<protein>
    <recommendedName>
        <fullName evidence="9">Transport permease protein</fullName>
    </recommendedName>
</protein>
<dbReference type="InterPro" id="IPR013525">
    <property type="entry name" value="ABC2_TM"/>
</dbReference>
<dbReference type="Pfam" id="PF01061">
    <property type="entry name" value="ABC2_membrane"/>
    <property type="match status" value="1"/>
</dbReference>
<comment type="subcellular location">
    <subcellularLocation>
        <location evidence="1 9">Cell membrane</location>
        <topology evidence="1 9">Multi-pass membrane protein</topology>
    </subcellularLocation>
</comment>
<keyword evidence="5 9" id="KW-0812">Transmembrane</keyword>
<evidence type="ECO:0000313" key="11">
    <source>
        <dbReference type="EMBL" id="TCK62238.1"/>
    </source>
</evidence>
<evidence type="ECO:0000256" key="4">
    <source>
        <dbReference type="ARBA" id="ARBA00022475"/>
    </source>
</evidence>
<keyword evidence="6 9" id="KW-1133">Transmembrane helix</keyword>
<evidence type="ECO:0000256" key="6">
    <source>
        <dbReference type="ARBA" id="ARBA00022989"/>
    </source>
</evidence>
<feature type="transmembrane region" description="Helical" evidence="9">
    <location>
        <begin position="143"/>
        <end position="171"/>
    </location>
</feature>
<feature type="transmembrane region" description="Helical" evidence="9">
    <location>
        <begin position="180"/>
        <end position="198"/>
    </location>
</feature>
<dbReference type="OrthoDB" id="9786910at2"/>
<evidence type="ECO:0000313" key="12">
    <source>
        <dbReference type="Proteomes" id="UP000294614"/>
    </source>
</evidence>
<dbReference type="GO" id="GO:0005886">
    <property type="term" value="C:plasma membrane"/>
    <property type="evidence" value="ECO:0007669"/>
    <property type="project" value="UniProtKB-SubCell"/>
</dbReference>
<feature type="transmembrane region" description="Helical" evidence="9">
    <location>
        <begin position="230"/>
        <end position="251"/>
    </location>
</feature>
<evidence type="ECO:0000256" key="2">
    <source>
        <dbReference type="ARBA" id="ARBA00007783"/>
    </source>
</evidence>
<dbReference type="RefSeq" id="WP_132872144.1">
    <property type="nucleotide sequence ID" value="NZ_SMGG01000003.1"/>
</dbReference>
<dbReference type="PANTHER" id="PTHR30413:SF10">
    <property type="entry name" value="CAPSULE POLYSACCHARIDE EXPORT INNER-MEMBRANE PROTEIN CTRC"/>
    <property type="match status" value="1"/>
</dbReference>
<keyword evidence="7" id="KW-0762">Sugar transport</keyword>
<dbReference type="AlphaFoldDB" id="A0A4R1KCB1"/>
<evidence type="ECO:0000256" key="3">
    <source>
        <dbReference type="ARBA" id="ARBA00022448"/>
    </source>
</evidence>
<organism evidence="11 12">
    <name type="scientific">Seleniivibrio woodruffii</name>
    <dbReference type="NCBI Taxonomy" id="1078050"/>
    <lineage>
        <taxon>Bacteria</taxon>
        <taxon>Pseudomonadati</taxon>
        <taxon>Deferribacterota</taxon>
        <taxon>Deferribacteres</taxon>
        <taxon>Deferribacterales</taxon>
        <taxon>Geovibrionaceae</taxon>
        <taxon>Seleniivibrio</taxon>
    </lineage>
</organism>
<sequence>MQDILVSVWRYRYFIFSSAAGEFQARFARSRLGGFWGVLGPLCQSAVYALVLSSVLSDRFGGGSHPYAAYLLAGTLGWAFFSEVILACVNVFTGNANLIKKVSFPGIVLPFSAAVSAGINAVLLLFAVLTVFFISGWPLSVHILWIPLIYGVSLIFAMGFGLILGVLTVFIRDIRHGAQILMQLWFWLTPVVYAEGMIPEKYRYLLKLNPAYPVVSGFQDVLVYGRMPDLGHLAMTAALGAVLILFALTLYRKAAGEMADVL</sequence>
<proteinExistence type="inferred from homology"/>
<evidence type="ECO:0000256" key="5">
    <source>
        <dbReference type="ARBA" id="ARBA00022692"/>
    </source>
</evidence>
<keyword evidence="4 9" id="KW-1003">Cell membrane</keyword>
<dbReference type="PROSITE" id="PS51012">
    <property type="entry name" value="ABC_TM2"/>
    <property type="match status" value="1"/>
</dbReference>
<feature type="transmembrane region" description="Helical" evidence="9">
    <location>
        <begin position="35"/>
        <end position="56"/>
    </location>
</feature>
<name>A0A4R1KCB1_9BACT</name>